<comment type="caution">
    <text evidence="2">The sequence shown here is derived from an EMBL/GenBank/DDBJ whole genome shotgun (WGS) entry which is preliminary data.</text>
</comment>
<dbReference type="RefSeq" id="WP_336472024.1">
    <property type="nucleotide sequence ID" value="NZ_JBAWSX010000003.1"/>
</dbReference>
<dbReference type="SUPFAM" id="SSF53098">
    <property type="entry name" value="Ribonuclease H-like"/>
    <property type="match status" value="1"/>
</dbReference>
<evidence type="ECO:0000259" key="1">
    <source>
        <dbReference type="PROSITE" id="PS50994"/>
    </source>
</evidence>
<reference evidence="2 3" key="1">
    <citation type="submission" date="2024-01" db="EMBL/GenBank/DDBJ databases">
        <title>Seven novel Bacillus-like species.</title>
        <authorList>
            <person name="Liu G."/>
        </authorList>
    </citation>
    <scope>NUCLEOTIDE SEQUENCE [LARGE SCALE GENOMIC DNA]</scope>
    <source>
        <strain evidence="2 3">FJAT-51639</strain>
    </source>
</reference>
<evidence type="ECO:0000313" key="2">
    <source>
        <dbReference type="EMBL" id="MEI4801293.1"/>
    </source>
</evidence>
<dbReference type="Gene3D" id="3.30.420.10">
    <property type="entry name" value="Ribonuclease H-like superfamily/Ribonuclease H"/>
    <property type="match status" value="1"/>
</dbReference>
<evidence type="ECO:0000313" key="3">
    <source>
        <dbReference type="Proteomes" id="UP001372526"/>
    </source>
</evidence>
<name>A0ABU8FF24_9BACI</name>
<dbReference type="Proteomes" id="UP001372526">
    <property type="component" value="Unassembled WGS sequence"/>
</dbReference>
<dbReference type="InterPro" id="IPR012337">
    <property type="entry name" value="RNaseH-like_sf"/>
</dbReference>
<accession>A0ABU8FF24</accession>
<protein>
    <submittedName>
        <fullName evidence="2">Mu transposase C-terminal domain-containing protein</fullName>
    </submittedName>
</protein>
<keyword evidence="3" id="KW-1185">Reference proteome</keyword>
<organism evidence="2 3">
    <name type="scientific">Bacillus bruguierae</name>
    <dbReference type="NCBI Taxonomy" id="3127667"/>
    <lineage>
        <taxon>Bacteria</taxon>
        <taxon>Bacillati</taxon>
        <taxon>Bacillota</taxon>
        <taxon>Bacilli</taxon>
        <taxon>Bacillales</taxon>
        <taxon>Bacillaceae</taxon>
        <taxon>Bacillus</taxon>
    </lineage>
</organism>
<sequence length="885" mass="103573">MLQEVEFIKWCKENGLSVPTQDLINKIRTSPPSRKVQSGRGNVSGFYPSRKMGMTIQFESHKVELNAIYKMEYDSSVLEYYDQPNTVFLEYMSKNNRKVSVNSTPDFFVIRENEAGWEEWKTEEELLKLSQQSPNRYVKDLEGNWRCPPGEKFANRFGLKFYLRSSKEINWNFSRNIQILEDYINASECLEIDEQKVNLIRDILSSKYGITIEDVLKSYSTLTIDDIYNMIAQNHIYVDLYKYILIEHHEVPLFLNKDLSKIYEMTFAENTNSEETYKLTSTRLKQGTRLIWDGKIYCVINVGSNNISLVDEEDVLVNVSQKNFKTLNERGAIQFLDQSNSVDEQQEYKQILLEGASPKDIEEAYGRYELLKIHNQGAENTEYSDRTVRRWEKSFKEAERLYGNGFLGLLPQKKHRGNRMSKIDKVVQDLIKEVIEKHYHNIKQLNVKAIYSLFEEQCKRKDLSIPSYVTFTKYVNSYSNYETVKSRKGKRAAYPMEHWYLEIHTPKHGDRPFGITHIDHTELDIELVLMDGKERITRRPYLTLLMDAYCRRILAHYITFDPPSHRSIMMVLRECVRRNFRLPHNIVVDGGKEFHSLYFDVLCAQNGIVKKNRPPAKARFGSVIERLFGTTNSSFIHNLQGNTQLTKEVRVVTKSTNPKNSAIWTLEKLNTLFYEWINYYENTIHAGLGITPKKQFELGIALGGEREMNFISYDQTFILSTLPSTPRGKGLVQPGKGVVFNNVWYWNEEFKNPKTEKTKVNLKYDPFNVGILYAYVNKRWIKCISEYHYLLDGKTHKQLQCITEEVRYKLNIKGRVTLKHVASFITTIENHEKVMNQALIEKENRKSRITIEEIGLEENIASQKSNFDSRKIDVNNIPNFKVIED</sequence>
<dbReference type="InterPro" id="IPR001584">
    <property type="entry name" value="Integrase_cat-core"/>
</dbReference>
<gene>
    <name evidence="2" type="ORF">WAZ07_08120</name>
</gene>
<dbReference type="EMBL" id="JBAWSX010000003">
    <property type="protein sequence ID" value="MEI4801293.1"/>
    <property type="molecule type" value="Genomic_DNA"/>
</dbReference>
<feature type="domain" description="Integrase catalytic" evidence="1">
    <location>
        <begin position="508"/>
        <end position="700"/>
    </location>
</feature>
<dbReference type="InterPro" id="IPR036397">
    <property type="entry name" value="RNaseH_sf"/>
</dbReference>
<proteinExistence type="predicted"/>
<dbReference type="PROSITE" id="PS50994">
    <property type="entry name" value="INTEGRASE"/>
    <property type="match status" value="1"/>
</dbReference>